<protein>
    <submittedName>
        <fullName evidence="9">MFS transporter</fullName>
    </submittedName>
</protein>
<dbReference type="PANTHER" id="PTHR23517:SF15">
    <property type="entry name" value="PROTON-DEPENDENT OLIGOPEPTIDE FAMILY TRANSPORT PROTEIN"/>
    <property type="match status" value="1"/>
</dbReference>
<dbReference type="RefSeq" id="WP_085019457.1">
    <property type="nucleotide sequence ID" value="NZ_BMHD01000001.1"/>
</dbReference>
<dbReference type="PANTHER" id="PTHR23517">
    <property type="entry name" value="RESISTANCE PROTEIN MDTM, PUTATIVE-RELATED-RELATED"/>
    <property type="match status" value="1"/>
</dbReference>
<evidence type="ECO:0000256" key="6">
    <source>
        <dbReference type="ARBA" id="ARBA00022989"/>
    </source>
</evidence>
<dbReference type="SUPFAM" id="SSF103473">
    <property type="entry name" value="MFS general substrate transporter"/>
    <property type="match status" value="1"/>
</dbReference>
<dbReference type="EMBL" id="CP020715">
    <property type="protein sequence ID" value="ARJ05319.1"/>
    <property type="molecule type" value="Genomic_DNA"/>
</dbReference>
<evidence type="ECO:0000256" key="2">
    <source>
        <dbReference type="ARBA" id="ARBA00005982"/>
    </source>
</evidence>
<dbReference type="InterPro" id="IPR050171">
    <property type="entry name" value="MFS_Transporters"/>
</dbReference>
<dbReference type="CDD" id="cd17346">
    <property type="entry name" value="MFS_DtpA_like"/>
    <property type="match status" value="1"/>
</dbReference>
<reference evidence="9 10" key="1">
    <citation type="submission" date="2017-04" db="EMBL/GenBank/DDBJ databases">
        <authorList>
            <person name="Afonso C.L."/>
            <person name="Miller P.J."/>
            <person name="Scott M.A."/>
            <person name="Spackman E."/>
            <person name="Goraichik I."/>
            <person name="Dimitrov K.M."/>
            <person name="Suarez D.L."/>
            <person name="Swayne D.E."/>
        </authorList>
    </citation>
    <scope>NUCLEOTIDE SEQUENCE [LARGE SCALE GENOMIC DNA]</scope>
    <source>
        <strain evidence="10">XA(T)</strain>
    </source>
</reference>
<dbReference type="InterPro" id="IPR005279">
    <property type="entry name" value="Dipep/tripep_permease"/>
</dbReference>
<evidence type="ECO:0000256" key="3">
    <source>
        <dbReference type="ARBA" id="ARBA00022448"/>
    </source>
</evidence>
<dbReference type="GO" id="GO:0005886">
    <property type="term" value="C:plasma membrane"/>
    <property type="evidence" value="ECO:0007669"/>
    <property type="project" value="UniProtKB-SubCell"/>
</dbReference>
<dbReference type="Gene3D" id="1.20.1250.20">
    <property type="entry name" value="MFS general substrate transporter like domains"/>
    <property type="match status" value="1"/>
</dbReference>
<dbReference type="InterPro" id="IPR036259">
    <property type="entry name" value="MFS_trans_sf"/>
</dbReference>
<comment type="subcellular location">
    <subcellularLocation>
        <location evidence="1">Cell membrane</location>
        <topology evidence="1">Multi-pass membrane protein</topology>
    </subcellularLocation>
    <subcellularLocation>
        <location evidence="8">Membrane</location>
        <topology evidence="8">Multi-pass membrane protein</topology>
    </subcellularLocation>
</comment>
<evidence type="ECO:0000313" key="10">
    <source>
        <dbReference type="Proteomes" id="UP000192775"/>
    </source>
</evidence>
<dbReference type="InterPro" id="IPR020846">
    <property type="entry name" value="MFS_dom"/>
</dbReference>
<keyword evidence="7" id="KW-0472">Membrane</keyword>
<dbReference type="STRING" id="1619308.B5808_08890"/>
<dbReference type="PROSITE" id="PS01023">
    <property type="entry name" value="PTR2_2"/>
    <property type="match status" value="1"/>
</dbReference>
<keyword evidence="4" id="KW-1003">Cell membrane</keyword>
<gene>
    <name evidence="9" type="ORF">B5808_08890</name>
</gene>
<evidence type="ECO:0000256" key="7">
    <source>
        <dbReference type="ARBA" id="ARBA00023136"/>
    </source>
</evidence>
<evidence type="ECO:0000256" key="5">
    <source>
        <dbReference type="ARBA" id="ARBA00022692"/>
    </source>
</evidence>
<dbReference type="InterPro" id="IPR000109">
    <property type="entry name" value="POT_fam"/>
</dbReference>
<dbReference type="GO" id="GO:0006857">
    <property type="term" value="P:oligopeptide transport"/>
    <property type="evidence" value="ECO:0007669"/>
    <property type="project" value="InterPro"/>
</dbReference>
<accession>A0A1X9LQB8</accession>
<comment type="similarity">
    <text evidence="2 8">Belongs to the major facilitator superfamily. Proton-dependent oligopeptide transporter (POT/PTR) (TC 2.A.17) family.</text>
</comment>
<dbReference type="KEGG" id="cphy:B5808_08890"/>
<keyword evidence="5 8" id="KW-0812">Transmembrane</keyword>
<dbReference type="NCBIfam" id="TIGR00924">
    <property type="entry name" value="yjdL_sub1_fam"/>
    <property type="match status" value="1"/>
</dbReference>
<proteinExistence type="inferred from homology"/>
<dbReference type="Pfam" id="PF00854">
    <property type="entry name" value="PTR2"/>
    <property type="match status" value="1"/>
</dbReference>
<dbReference type="PROSITE" id="PS50850">
    <property type="entry name" value="MFS"/>
    <property type="match status" value="1"/>
</dbReference>
<keyword evidence="10" id="KW-1185">Reference proteome</keyword>
<evidence type="ECO:0000256" key="4">
    <source>
        <dbReference type="ARBA" id="ARBA00022475"/>
    </source>
</evidence>
<dbReference type="Proteomes" id="UP000192775">
    <property type="component" value="Chromosome"/>
</dbReference>
<evidence type="ECO:0000256" key="8">
    <source>
        <dbReference type="RuleBase" id="RU003755"/>
    </source>
</evidence>
<keyword evidence="3 8" id="KW-0813">Transport</keyword>
<name>A0A1X9LQB8_9MICO</name>
<dbReference type="InterPro" id="IPR018456">
    <property type="entry name" value="PTR2_symporter_CS"/>
</dbReference>
<dbReference type="GO" id="GO:1904680">
    <property type="term" value="F:peptide transmembrane transporter activity"/>
    <property type="evidence" value="ECO:0007669"/>
    <property type="project" value="InterPro"/>
</dbReference>
<dbReference type="AlphaFoldDB" id="A0A1X9LQB8"/>
<evidence type="ECO:0000313" key="9">
    <source>
        <dbReference type="EMBL" id="ARJ05319.1"/>
    </source>
</evidence>
<organism evidence="9 10">
    <name type="scientific">Cnuibacter physcomitrellae</name>
    <dbReference type="NCBI Taxonomy" id="1619308"/>
    <lineage>
        <taxon>Bacteria</taxon>
        <taxon>Bacillati</taxon>
        <taxon>Actinomycetota</taxon>
        <taxon>Actinomycetes</taxon>
        <taxon>Micrococcales</taxon>
        <taxon>Microbacteriaceae</taxon>
        <taxon>Cnuibacter</taxon>
    </lineage>
</organism>
<evidence type="ECO:0000256" key="1">
    <source>
        <dbReference type="ARBA" id="ARBA00004651"/>
    </source>
</evidence>
<sequence length="493" mass="52073">MTTSTPDAGAPARRERTFFGQPWSLVHIFGVEMWERFSFYGMQAVLAFYLVYSVSEGGLGLPQTAGANILGAYGGAVYLATVLGGWLADRILGSERVLFFSAIVVMLGHIALAVLPGFSGVIVGLLLVAVGSGGIKANSTAIVGTLYAEKDPKRDAGFSLFYLGINLGAFLGPILTGALQTSLGFHYAFGAAALGMAIGLTQYAIGRRSLPDKAHEVPNPLGLRGRLLMLGAVVVAVIVVVALVLLGVLNDSTIALAVVVVTAAAALAYFVVILTSSRTDRTERRRVLSFIPMFLTSVAFWSLYQQQFTVIPFYADDLTNLDVFGFQVPAAWVQSINPIFIIILSGVFAALWTRLGDRQPATPYKFGAAVIIMGVAFLLFLPFANAGQSGTPLLALTGILLVFTIAELLLSPVGLSLSTKLAPQAFRTQMVALFYLSVALGSAISGQLATFYGTGTPSDQVPYFGISGIVAIAVGVALIIATPWVRKLMSGVK</sequence>
<keyword evidence="6" id="KW-1133">Transmembrane helix</keyword>